<gene>
    <name evidence="1" type="ORF">BU23DRAFT_599772</name>
</gene>
<sequence length="162" mass="17952">MLTCRHLIHVTVSQSRSIRLNFHRSTVTCEASRISCSSLIIMCLRMLHRPAWTNILGLMGMDVATKSPQASRLPKVIKKGHPQIQVQLGAWYNENRATGIRDAQMEGDAMSVDEEFSREDDGGHGAANTVAVGAENGDPQVDKTSSLHYKNHLLIAMQTDRI</sequence>
<evidence type="ECO:0000313" key="1">
    <source>
        <dbReference type="EMBL" id="KAF1972297.1"/>
    </source>
</evidence>
<dbReference type="Proteomes" id="UP000800036">
    <property type="component" value="Unassembled WGS sequence"/>
</dbReference>
<reference evidence="1" key="1">
    <citation type="journal article" date="2020" name="Stud. Mycol.">
        <title>101 Dothideomycetes genomes: a test case for predicting lifestyles and emergence of pathogens.</title>
        <authorList>
            <person name="Haridas S."/>
            <person name="Albert R."/>
            <person name="Binder M."/>
            <person name="Bloem J."/>
            <person name="Labutti K."/>
            <person name="Salamov A."/>
            <person name="Andreopoulos B."/>
            <person name="Baker S."/>
            <person name="Barry K."/>
            <person name="Bills G."/>
            <person name="Bluhm B."/>
            <person name="Cannon C."/>
            <person name="Castanera R."/>
            <person name="Culley D."/>
            <person name="Daum C."/>
            <person name="Ezra D."/>
            <person name="Gonzalez J."/>
            <person name="Henrissat B."/>
            <person name="Kuo A."/>
            <person name="Liang C."/>
            <person name="Lipzen A."/>
            <person name="Lutzoni F."/>
            <person name="Magnuson J."/>
            <person name="Mondo S."/>
            <person name="Nolan M."/>
            <person name="Ohm R."/>
            <person name="Pangilinan J."/>
            <person name="Park H.-J."/>
            <person name="Ramirez L."/>
            <person name="Alfaro M."/>
            <person name="Sun H."/>
            <person name="Tritt A."/>
            <person name="Yoshinaga Y."/>
            <person name="Zwiers L.-H."/>
            <person name="Turgeon B."/>
            <person name="Goodwin S."/>
            <person name="Spatafora J."/>
            <person name="Crous P."/>
            <person name="Grigoriev I."/>
        </authorList>
    </citation>
    <scope>NUCLEOTIDE SEQUENCE</scope>
    <source>
        <strain evidence="1">CBS 107.79</strain>
    </source>
</reference>
<dbReference type="EMBL" id="ML976688">
    <property type="protein sequence ID" value="KAF1972297.1"/>
    <property type="molecule type" value="Genomic_DNA"/>
</dbReference>
<accession>A0A6A5VG90</accession>
<evidence type="ECO:0000313" key="2">
    <source>
        <dbReference type="Proteomes" id="UP000800036"/>
    </source>
</evidence>
<proteinExistence type="predicted"/>
<organism evidence="1 2">
    <name type="scientific">Bimuria novae-zelandiae CBS 107.79</name>
    <dbReference type="NCBI Taxonomy" id="1447943"/>
    <lineage>
        <taxon>Eukaryota</taxon>
        <taxon>Fungi</taxon>
        <taxon>Dikarya</taxon>
        <taxon>Ascomycota</taxon>
        <taxon>Pezizomycotina</taxon>
        <taxon>Dothideomycetes</taxon>
        <taxon>Pleosporomycetidae</taxon>
        <taxon>Pleosporales</taxon>
        <taxon>Massarineae</taxon>
        <taxon>Didymosphaeriaceae</taxon>
        <taxon>Bimuria</taxon>
    </lineage>
</organism>
<name>A0A6A5VG90_9PLEO</name>
<protein>
    <submittedName>
        <fullName evidence="1">Uncharacterized protein</fullName>
    </submittedName>
</protein>
<dbReference type="AlphaFoldDB" id="A0A6A5VG90"/>
<keyword evidence="2" id="KW-1185">Reference proteome</keyword>